<protein>
    <submittedName>
        <fullName evidence="1">Uncharacterized protein</fullName>
    </submittedName>
</protein>
<accession>X1KVU3</accession>
<evidence type="ECO:0000313" key="1">
    <source>
        <dbReference type="EMBL" id="GAH97760.1"/>
    </source>
</evidence>
<name>X1KVU3_9ZZZZ</name>
<feature type="non-terminal residue" evidence="1">
    <location>
        <position position="30"/>
    </location>
</feature>
<sequence length="30" mass="3546">TTFPREILSWLVIIPNMPHIEILNYGNHIN</sequence>
<dbReference type="EMBL" id="BARU01049979">
    <property type="protein sequence ID" value="GAH97760.1"/>
    <property type="molecule type" value="Genomic_DNA"/>
</dbReference>
<gene>
    <name evidence="1" type="ORF">S03H2_73152</name>
</gene>
<comment type="caution">
    <text evidence="1">The sequence shown here is derived from an EMBL/GenBank/DDBJ whole genome shotgun (WGS) entry which is preliminary data.</text>
</comment>
<proteinExistence type="predicted"/>
<organism evidence="1">
    <name type="scientific">marine sediment metagenome</name>
    <dbReference type="NCBI Taxonomy" id="412755"/>
    <lineage>
        <taxon>unclassified sequences</taxon>
        <taxon>metagenomes</taxon>
        <taxon>ecological metagenomes</taxon>
    </lineage>
</organism>
<feature type="non-terminal residue" evidence="1">
    <location>
        <position position="1"/>
    </location>
</feature>
<reference evidence="1" key="1">
    <citation type="journal article" date="2014" name="Front. Microbiol.">
        <title>High frequency of phylogenetically diverse reductive dehalogenase-homologous genes in deep subseafloor sedimentary metagenomes.</title>
        <authorList>
            <person name="Kawai M."/>
            <person name="Futagami T."/>
            <person name="Toyoda A."/>
            <person name="Takaki Y."/>
            <person name="Nishi S."/>
            <person name="Hori S."/>
            <person name="Arai W."/>
            <person name="Tsubouchi T."/>
            <person name="Morono Y."/>
            <person name="Uchiyama I."/>
            <person name="Ito T."/>
            <person name="Fujiyama A."/>
            <person name="Inagaki F."/>
            <person name="Takami H."/>
        </authorList>
    </citation>
    <scope>NUCLEOTIDE SEQUENCE</scope>
    <source>
        <strain evidence="1">Expedition CK06-06</strain>
    </source>
</reference>
<dbReference type="AlphaFoldDB" id="X1KVU3"/>